<evidence type="ECO:0000256" key="3">
    <source>
        <dbReference type="ARBA" id="ARBA00022741"/>
    </source>
</evidence>
<dbReference type="GO" id="GO:0005524">
    <property type="term" value="F:ATP binding"/>
    <property type="evidence" value="ECO:0007669"/>
    <property type="project" value="UniProtKB-KW"/>
</dbReference>
<name>A0A9P6RB12_9FUNG</name>
<keyword evidence="8" id="KW-1185">Reference proteome</keyword>
<proteinExistence type="inferred from homology"/>
<dbReference type="InterPro" id="IPR017871">
    <property type="entry name" value="ABC_transporter-like_CS"/>
</dbReference>
<feature type="domain" description="ABC transporter" evidence="6">
    <location>
        <begin position="5"/>
        <end position="229"/>
    </location>
</feature>
<accession>A0A9P6RB12</accession>
<reference evidence="7" key="1">
    <citation type="journal article" date="2020" name="Fungal Divers.">
        <title>Resolving the Mortierellaceae phylogeny through synthesis of multi-gene phylogenetics and phylogenomics.</title>
        <authorList>
            <person name="Vandepol N."/>
            <person name="Liber J."/>
            <person name="Desiro A."/>
            <person name="Na H."/>
            <person name="Kennedy M."/>
            <person name="Barry K."/>
            <person name="Grigoriev I.V."/>
            <person name="Miller A.N."/>
            <person name="O'Donnell K."/>
            <person name="Stajich J.E."/>
            <person name="Bonito G."/>
        </authorList>
    </citation>
    <scope>NUCLEOTIDE SEQUENCE</scope>
    <source>
        <strain evidence="7">NVP60</strain>
    </source>
</reference>
<dbReference type="GO" id="GO:0016887">
    <property type="term" value="F:ATP hydrolysis activity"/>
    <property type="evidence" value="ECO:0007669"/>
    <property type="project" value="InterPro"/>
</dbReference>
<comment type="similarity">
    <text evidence="1">Belongs to the ABC transporter superfamily.</text>
</comment>
<dbReference type="PROSITE" id="PS50893">
    <property type="entry name" value="ABC_TRANSPORTER_2"/>
    <property type="match status" value="1"/>
</dbReference>
<evidence type="ECO:0000313" key="7">
    <source>
        <dbReference type="EMBL" id="KAG0316203.1"/>
    </source>
</evidence>
<evidence type="ECO:0000313" key="8">
    <source>
        <dbReference type="Proteomes" id="UP000823405"/>
    </source>
</evidence>
<keyword evidence="4" id="KW-0067">ATP-binding</keyword>
<protein>
    <recommendedName>
        <fullName evidence="6">ABC transporter domain-containing protein</fullName>
    </recommendedName>
</protein>
<gene>
    <name evidence="7" type="ORF">BGZ97_007243</name>
</gene>
<organism evidence="7 8">
    <name type="scientific">Linnemannia gamsii</name>
    <dbReference type="NCBI Taxonomy" id="64522"/>
    <lineage>
        <taxon>Eukaryota</taxon>
        <taxon>Fungi</taxon>
        <taxon>Fungi incertae sedis</taxon>
        <taxon>Mucoromycota</taxon>
        <taxon>Mortierellomycotina</taxon>
        <taxon>Mortierellomycetes</taxon>
        <taxon>Mortierellales</taxon>
        <taxon>Mortierellaceae</taxon>
        <taxon>Linnemannia</taxon>
    </lineage>
</organism>
<evidence type="ECO:0000259" key="6">
    <source>
        <dbReference type="PROSITE" id="PS50893"/>
    </source>
</evidence>
<dbReference type="PIRSF" id="PIRSF039137">
    <property type="entry name" value="ABC_branched_ATPase"/>
    <property type="match status" value="1"/>
</dbReference>
<dbReference type="SMART" id="SM00382">
    <property type="entry name" value="AAA"/>
    <property type="match status" value="1"/>
</dbReference>
<dbReference type="AlphaFoldDB" id="A0A9P6RB12"/>
<sequence length="229" mass="24851">MSAILKIKGLQLAYGGIQAVKGIDLEIFEGELVTLIGANGAGKTTTMKAICGLKSCAAGDIEYRGESLRNVPAHELLKRGLAMVPEGRGIFARMTILENLRMGAYLRNDTSGIKQDIERMFAYFPRLQERTSQLAGTLSGGEQQMLAMARALLSRPKLLLLDEPSMGLSPLMVERIFEVVRDLSAQGLTILLVEQNARLALHAANRAYVMESGLISMSGDAKQMLGDPQ</sequence>
<evidence type="ECO:0000256" key="2">
    <source>
        <dbReference type="ARBA" id="ARBA00022448"/>
    </source>
</evidence>
<dbReference type="Pfam" id="PF00005">
    <property type="entry name" value="ABC_tran"/>
    <property type="match status" value="1"/>
</dbReference>
<dbReference type="EMBL" id="JAAAIN010000321">
    <property type="protein sequence ID" value="KAG0316203.1"/>
    <property type="molecule type" value="Genomic_DNA"/>
</dbReference>
<evidence type="ECO:0000256" key="4">
    <source>
        <dbReference type="ARBA" id="ARBA00022840"/>
    </source>
</evidence>
<dbReference type="InterPro" id="IPR027417">
    <property type="entry name" value="P-loop_NTPase"/>
</dbReference>
<dbReference type="InterPro" id="IPR030660">
    <property type="entry name" value="ABC_branched_ATPase_LivF/BraG"/>
</dbReference>
<comment type="caution">
    <text evidence="7">The sequence shown here is derived from an EMBL/GenBank/DDBJ whole genome shotgun (WGS) entry which is preliminary data.</text>
</comment>
<dbReference type="CDD" id="cd03224">
    <property type="entry name" value="ABC_TM1139_LivF_branched"/>
    <property type="match status" value="1"/>
</dbReference>
<dbReference type="PROSITE" id="PS00211">
    <property type="entry name" value="ABC_TRANSPORTER_1"/>
    <property type="match status" value="1"/>
</dbReference>
<dbReference type="GO" id="GO:0015658">
    <property type="term" value="F:branched-chain amino acid transmembrane transporter activity"/>
    <property type="evidence" value="ECO:0007669"/>
    <property type="project" value="InterPro"/>
</dbReference>
<dbReference type="Proteomes" id="UP000823405">
    <property type="component" value="Unassembled WGS sequence"/>
</dbReference>
<keyword evidence="2" id="KW-0813">Transport</keyword>
<dbReference type="GO" id="GO:0015807">
    <property type="term" value="P:L-amino acid transport"/>
    <property type="evidence" value="ECO:0007669"/>
    <property type="project" value="TreeGrafter"/>
</dbReference>
<evidence type="ECO:0000256" key="1">
    <source>
        <dbReference type="ARBA" id="ARBA00005417"/>
    </source>
</evidence>
<dbReference type="InterPro" id="IPR003593">
    <property type="entry name" value="AAA+_ATPase"/>
</dbReference>
<evidence type="ECO:0000256" key="5">
    <source>
        <dbReference type="ARBA" id="ARBA00022970"/>
    </source>
</evidence>
<dbReference type="InterPro" id="IPR052156">
    <property type="entry name" value="BCAA_Transport_ATP-bd_LivF"/>
</dbReference>
<keyword evidence="5" id="KW-0029">Amino-acid transport</keyword>
<keyword evidence="3" id="KW-0547">Nucleotide-binding</keyword>
<dbReference type="SUPFAM" id="SSF52540">
    <property type="entry name" value="P-loop containing nucleoside triphosphate hydrolases"/>
    <property type="match status" value="1"/>
</dbReference>
<dbReference type="InterPro" id="IPR003439">
    <property type="entry name" value="ABC_transporter-like_ATP-bd"/>
</dbReference>
<dbReference type="PANTHER" id="PTHR43820">
    <property type="entry name" value="HIGH-AFFINITY BRANCHED-CHAIN AMINO ACID TRANSPORT ATP-BINDING PROTEIN LIVF"/>
    <property type="match status" value="1"/>
</dbReference>
<dbReference type="OrthoDB" id="6500128at2759"/>
<dbReference type="Gene3D" id="3.40.50.300">
    <property type="entry name" value="P-loop containing nucleotide triphosphate hydrolases"/>
    <property type="match status" value="1"/>
</dbReference>
<dbReference type="PANTHER" id="PTHR43820:SF4">
    <property type="entry name" value="HIGH-AFFINITY BRANCHED-CHAIN AMINO ACID TRANSPORT ATP-BINDING PROTEIN LIVF"/>
    <property type="match status" value="1"/>
</dbReference>